<proteinExistence type="predicted"/>
<organism evidence="1 2">
    <name type="scientific">Pseudobutyrivibrio ruminis</name>
    <dbReference type="NCBI Taxonomy" id="46206"/>
    <lineage>
        <taxon>Bacteria</taxon>
        <taxon>Bacillati</taxon>
        <taxon>Bacillota</taxon>
        <taxon>Clostridia</taxon>
        <taxon>Lachnospirales</taxon>
        <taxon>Lachnospiraceae</taxon>
        <taxon>Pseudobutyrivibrio</taxon>
    </lineage>
</organism>
<dbReference type="AlphaFoldDB" id="A0A2G3DWZ3"/>
<dbReference type="Gene3D" id="3.40.50.300">
    <property type="entry name" value="P-loop containing nucleotide triphosphate hydrolases"/>
    <property type="match status" value="1"/>
</dbReference>
<sequence length="329" mass="38078">MKNLEIALCDSCTDYILKFASFLMERSKVGVHIFTTPESFYSDENDYDIAIMSEEFKEIMSFRPKGLLKEKYFLCENQELEQDNYIFKYQSVEKIFNRIPGLRDAKASIKKSNEKSNVTAIYSPVTHELQLPFAMALCQSYRTYGKVLFIDLEEISILTSLIGSNNSFNLMDLLYEINTNSNAFDLSKYVQSFMGFDYVEPFTNPNEISEIDEDTWRDFFNALLKENYNQIIVLFGRTINGFSKFIDSFNKLYVLGKSGDYFKRAQEQFFDYLERLETNVDIEEVILPMSAGNLSDGAYHIEELLQGNLGVFVKKMMNANGKNEIKMCG</sequence>
<comment type="caution">
    <text evidence="1">The sequence shown here is derived from an EMBL/GenBank/DDBJ whole genome shotgun (WGS) entry which is preliminary data.</text>
</comment>
<dbReference type="InterPro" id="IPR027417">
    <property type="entry name" value="P-loop_NTPase"/>
</dbReference>
<dbReference type="Proteomes" id="UP000225889">
    <property type="component" value="Unassembled WGS sequence"/>
</dbReference>
<evidence type="ECO:0000313" key="2">
    <source>
        <dbReference type="Proteomes" id="UP000225889"/>
    </source>
</evidence>
<name>A0A2G3DWZ3_9FIRM</name>
<protein>
    <recommendedName>
        <fullName evidence="3">AAA domain-containing protein</fullName>
    </recommendedName>
</protein>
<dbReference type="EMBL" id="PDYF01000010">
    <property type="protein sequence ID" value="PHU35390.1"/>
    <property type="molecule type" value="Genomic_DNA"/>
</dbReference>
<reference evidence="1 2" key="2">
    <citation type="submission" date="2017-10" db="EMBL/GenBank/DDBJ databases">
        <authorList>
            <person name="Banno H."/>
            <person name="Chua N.-H."/>
        </authorList>
    </citation>
    <scope>NUCLEOTIDE SEQUENCE [LARGE SCALE GENOMIC DNA]</scope>
    <source>
        <strain evidence="1 2">JK626</strain>
    </source>
</reference>
<reference evidence="1 2" key="1">
    <citation type="submission" date="2017-10" db="EMBL/GenBank/DDBJ databases">
        <title>Resolving the taxonomy of Roseburia spp., Eubacterium rectale and Agathobacter spp. through phylogenomic analysis.</title>
        <authorList>
            <person name="Sheridan P.O."/>
            <person name="Walker A.W."/>
            <person name="Duncan S.H."/>
            <person name="Scott K.P."/>
            <person name="Toole P.W.O."/>
            <person name="Luis P."/>
            <person name="Flint H.J."/>
        </authorList>
    </citation>
    <scope>NUCLEOTIDE SEQUENCE [LARGE SCALE GENOMIC DNA]</scope>
    <source>
        <strain evidence="1 2">JK626</strain>
    </source>
</reference>
<evidence type="ECO:0000313" key="1">
    <source>
        <dbReference type="EMBL" id="PHU35390.1"/>
    </source>
</evidence>
<dbReference type="Gene3D" id="3.40.50.10850">
    <property type="entry name" value="Ntrc-like two-domain protein"/>
    <property type="match status" value="1"/>
</dbReference>
<evidence type="ECO:0008006" key="3">
    <source>
        <dbReference type="Google" id="ProtNLM"/>
    </source>
</evidence>
<accession>A0A2G3DWZ3</accession>
<dbReference type="RefSeq" id="WP_099391693.1">
    <property type="nucleotide sequence ID" value="NZ_PDYF01000010.1"/>
</dbReference>
<gene>
    <name evidence="1" type="ORF">CSX01_05335</name>
</gene>